<dbReference type="GO" id="GO:0006015">
    <property type="term" value="P:5-phosphoribose 1-diphosphate biosynthetic process"/>
    <property type="evidence" value="ECO:0007669"/>
    <property type="project" value="TreeGrafter"/>
</dbReference>
<evidence type="ECO:0000313" key="13">
    <source>
        <dbReference type="EMBL" id="QYC74008.1"/>
    </source>
</evidence>
<dbReference type="CDD" id="cd06223">
    <property type="entry name" value="PRTases_typeI"/>
    <property type="match status" value="1"/>
</dbReference>
<dbReference type="Pfam" id="PF00156">
    <property type="entry name" value="Pribosyltran"/>
    <property type="match status" value="1"/>
</dbReference>
<dbReference type="Gene3D" id="3.40.50.2020">
    <property type="match status" value="2"/>
</dbReference>
<evidence type="ECO:0000256" key="4">
    <source>
        <dbReference type="ARBA" id="ARBA00022727"/>
    </source>
</evidence>
<dbReference type="GO" id="GO:0005737">
    <property type="term" value="C:cytoplasm"/>
    <property type="evidence" value="ECO:0007669"/>
    <property type="project" value="TreeGrafter"/>
</dbReference>
<dbReference type="InterPro" id="IPR029099">
    <property type="entry name" value="Pribosyltran_N"/>
</dbReference>
<comment type="similarity">
    <text evidence="10">Belongs to the ribose-phosphate pyrophosphokinase family.</text>
</comment>
<dbReference type="GO" id="GO:0004749">
    <property type="term" value="F:ribose phosphate diphosphokinase activity"/>
    <property type="evidence" value="ECO:0007669"/>
    <property type="project" value="UniProtKB-EC"/>
</dbReference>
<feature type="domain" description="Phosphoribosyltransferase" evidence="11">
    <location>
        <begin position="184"/>
        <end position="286"/>
    </location>
</feature>
<comment type="catalytic activity">
    <reaction evidence="9">
        <text>D-ribose 5-phosphate + ATP = 5-phospho-alpha-D-ribose 1-diphosphate + AMP + H(+)</text>
        <dbReference type="Rhea" id="RHEA:15609"/>
        <dbReference type="ChEBI" id="CHEBI:15378"/>
        <dbReference type="ChEBI" id="CHEBI:30616"/>
        <dbReference type="ChEBI" id="CHEBI:58017"/>
        <dbReference type="ChEBI" id="CHEBI:78346"/>
        <dbReference type="ChEBI" id="CHEBI:456215"/>
        <dbReference type="EC" id="2.7.6.1"/>
    </reaction>
</comment>
<protein>
    <recommendedName>
        <fullName evidence="1">ribose-phosphate diphosphokinase</fullName>
        <ecNumber evidence="1">2.7.6.1</ecNumber>
    </recommendedName>
</protein>
<dbReference type="EC" id="2.7.6.1" evidence="1"/>
<dbReference type="Pfam" id="PF13793">
    <property type="entry name" value="Pribosyltran_N"/>
    <property type="match status" value="1"/>
</dbReference>
<dbReference type="Proteomes" id="UP000825134">
    <property type="component" value="Chromosome"/>
</dbReference>
<keyword evidence="4 10" id="KW-0545">Nucleotide biosynthesis</keyword>
<keyword evidence="7" id="KW-0067">ATP-binding</keyword>
<dbReference type="FunFam" id="3.40.50.2020:FF:000007">
    <property type="entry name" value="Ribose-phosphate pyrophosphokinase"/>
    <property type="match status" value="1"/>
</dbReference>
<dbReference type="GO" id="GO:0006164">
    <property type="term" value="P:purine nucleotide biosynthetic process"/>
    <property type="evidence" value="ECO:0007669"/>
    <property type="project" value="TreeGrafter"/>
</dbReference>
<keyword evidence="6" id="KW-0418">Kinase</keyword>
<dbReference type="SUPFAM" id="SSF53271">
    <property type="entry name" value="PRTase-like"/>
    <property type="match status" value="2"/>
</dbReference>
<dbReference type="GO" id="GO:0016301">
    <property type="term" value="F:kinase activity"/>
    <property type="evidence" value="ECO:0007669"/>
    <property type="project" value="UniProtKB-KW"/>
</dbReference>
<evidence type="ECO:0000259" key="12">
    <source>
        <dbReference type="Pfam" id="PF13793"/>
    </source>
</evidence>
<dbReference type="RefSeq" id="WP_080125045.1">
    <property type="nucleotide sequence ID" value="NZ_CP063063.1"/>
</dbReference>
<keyword evidence="2" id="KW-0808">Transferase</keyword>
<dbReference type="InterPro" id="IPR029057">
    <property type="entry name" value="PRTase-like"/>
</dbReference>
<dbReference type="SMART" id="SM01400">
    <property type="entry name" value="Pribosyltran_N"/>
    <property type="match status" value="1"/>
</dbReference>
<evidence type="ECO:0000256" key="2">
    <source>
        <dbReference type="ARBA" id="ARBA00022679"/>
    </source>
</evidence>
<reference evidence="13" key="1">
    <citation type="journal article" date="2021" name="Front. Microbiol.">
        <title>Generation of Tetracycline and Rifamycin Resistant Chlamydia Suis Recombinants.</title>
        <authorList>
            <person name="Marti H."/>
            <person name="Bommana S."/>
            <person name="Read T.D."/>
            <person name="Pesch T."/>
            <person name="Prahauser B."/>
            <person name="Dean D."/>
            <person name="Borel N."/>
        </authorList>
    </citation>
    <scope>NUCLEOTIDE SEQUENCE</scope>
    <source>
        <strain evidence="13">208.1</strain>
    </source>
</reference>
<evidence type="ECO:0000256" key="6">
    <source>
        <dbReference type="ARBA" id="ARBA00022777"/>
    </source>
</evidence>
<accession>A0AAQ0EQ20</accession>
<evidence type="ECO:0000256" key="8">
    <source>
        <dbReference type="ARBA" id="ARBA00022842"/>
    </source>
</evidence>
<dbReference type="InterPro" id="IPR000836">
    <property type="entry name" value="PRTase_dom"/>
</dbReference>
<name>A0AAQ0EQ20_9CHLA</name>
<proteinExistence type="inferred from homology"/>
<evidence type="ECO:0000256" key="9">
    <source>
        <dbReference type="ARBA" id="ARBA00049535"/>
    </source>
</evidence>
<dbReference type="InterPro" id="IPR005946">
    <property type="entry name" value="Rib-P_diPkinase"/>
</dbReference>
<gene>
    <name evidence="13" type="ORF">INQ84_02610</name>
</gene>
<feature type="domain" description="Ribose-phosphate pyrophosphokinase N-terminal" evidence="12">
    <location>
        <begin position="43"/>
        <end position="158"/>
    </location>
</feature>
<sequence>MKKYYFTAILGVLFSSLNPCYGNCYRNNLSADALVRKHHKSGIIFSGSSHQCLTREICSFLRTSPGNIDIGRFPDGELRVQIQDDVLGRDVFIVQSFSNRPDETLFETFVMVDALKRARAKSITVISPYLPYSRQDKLTGTGQPLTAKLVANLLACSGVTRLITFDLHAPQIEGFYDVEVIHLHGQKLLGDTFRTISEEKEFVIVAPDIGASKLASAAAKMLGVDVVSISKERVNPTTTKMILQGDVKGKNILIIDDMSSTGGTLVEAAKLCRDHGARKISAAVTHGLLTQNAVEKIVASGIDYFIMTDTVDLPSHLPNNFIRASIASLIAQELVAITEFCL</sequence>
<keyword evidence="3" id="KW-0479">Metal-binding</keyword>
<keyword evidence="8" id="KW-0460">Magnesium</keyword>
<organism evidence="13 14">
    <name type="scientific">Chlamydia suis</name>
    <dbReference type="NCBI Taxonomy" id="83559"/>
    <lineage>
        <taxon>Bacteria</taxon>
        <taxon>Pseudomonadati</taxon>
        <taxon>Chlamydiota</taxon>
        <taxon>Chlamydiia</taxon>
        <taxon>Chlamydiales</taxon>
        <taxon>Chlamydiaceae</taxon>
        <taxon>Chlamydia/Chlamydophila group</taxon>
        <taxon>Chlamydia</taxon>
    </lineage>
</organism>
<dbReference type="GO" id="GO:0005524">
    <property type="term" value="F:ATP binding"/>
    <property type="evidence" value="ECO:0007669"/>
    <property type="project" value="UniProtKB-KW"/>
</dbReference>
<evidence type="ECO:0000313" key="14">
    <source>
        <dbReference type="Proteomes" id="UP000825134"/>
    </source>
</evidence>
<keyword evidence="5" id="KW-0547">Nucleotide-binding</keyword>
<evidence type="ECO:0000256" key="1">
    <source>
        <dbReference type="ARBA" id="ARBA00013247"/>
    </source>
</evidence>
<dbReference type="AlphaFoldDB" id="A0AAQ0EQ20"/>
<dbReference type="GO" id="GO:0000287">
    <property type="term" value="F:magnesium ion binding"/>
    <property type="evidence" value="ECO:0007669"/>
    <property type="project" value="InterPro"/>
</dbReference>
<dbReference type="PANTHER" id="PTHR10210">
    <property type="entry name" value="RIBOSE-PHOSPHATE DIPHOSPHOKINASE FAMILY MEMBER"/>
    <property type="match status" value="1"/>
</dbReference>
<evidence type="ECO:0000256" key="5">
    <source>
        <dbReference type="ARBA" id="ARBA00022741"/>
    </source>
</evidence>
<dbReference type="NCBIfam" id="TIGR01251">
    <property type="entry name" value="ribP_PPkin"/>
    <property type="match status" value="1"/>
</dbReference>
<evidence type="ECO:0000256" key="3">
    <source>
        <dbReference type="ARBA" id="ARBA00022723"/>
    </source>
</evidence>
<evidence type="ECO:0000256" key="7">
    <source>
        <dbReference type="ARBA" id="ARBA00022840"/>
    </source>
</evidence>
<evidence type="ECO:0000259" key="11">
    <source>
        <dbReference type="Pfam" id="PF00156"/>
    </source>
</evidence>
<dbReference type="EMBL" id="CP063185">
    <property type="protein sequence ID" value="QYC74008.1"/>
    <property type="molecule type" value="Genomic_DNA"/>
</dbReference>
<dbReference type="PANTHER" id="PTHR10210:SF45">
    <property type="entry name" value="RIBOSE-PHOSPHATE PYROPHOSPHOKINASE 3, CHLOROPLASTIC"/>
    <property type="match status" value="1"/>
</dbReference>
<dbReference type="GO" id="GO:0002189">
    <property type="term" value="C:ribose phosphate diphosphokinase complex"/>
    <property type="evidence" value="ECO:0007669"/>
    <property type="project" value="TreeGrafter"/>
</dbReference>
<evidence type="ECO:0000256" key="10">
    <source>
        <dbReference type="RuleBase" id="RU004324"/>
    </source>
</evidence>